<sequence length="123" mass="13133">MLKRLRTALVCLLMLALPMQAMAAFGMQLCQQVHGSGALHAMPEHGAQSAMMMHGDDGKPGMHHPAKATSCSLCAFCVSAAVIDQSFAQAGQAHRAEPPQALNERLVSVVPDMPERPPRLSFS</sequence>
<comment type="caution">
    <text evidence="2">The sequence shown here is derived from an EMBL/GenBank/DDBJ whole genome shotgun (WGS) entry which is preliminary data.</text>
</comment>
<evidence type="ECO:0000256" key="1">
    <source>
        <dbReference type="SAM" id="SignalP"/>
    </source>
</evidence>
<dbReference type="Proteomes" id="UP000265836">
    <property type="component" value="Unassembled WGS sequence"/>
</dbReference>
<reference evidence="2 3" key="1">
    <citation type="submission" date="2018-08" db="EMBL/GenBank/DDBJ databases">
        <title>Genome sequencing of rice bacterial endophytes.</title>
        <authorList>
            <person name="Venturi V."/>
        </authorList>
    </citation>
    <scope>NUCLEOTIDE SEQUENCE [LARGE SCALE GENOMIC DNA]</scope>
    <source>
        <strain evidence="2 3">E1205</strain>
    </source>
</reference>
<feature type="chain" id="PRO_5017229426" description="DUF2946 domain-containing protein" evidence="1">
    <location>
        <begin position="24"/>
        <end position="123"/>
    </location>
</feature>
<protein>
    <recommendedName>
        <fullName evidence="4">DUF2946 domain-containing protein</fullName>
    </recommendedName>
</protein>
<keyword evidence="1" id="KW-0732">Signal</keyword>
<dbReference type="RefSeq" id="WP_119691061.1">
    <property type="nucleotide sequence ID" value="NZ_QXDA01000001.1"/>
</dbReference>
<feature type="signal peptide" evidence="1">
    <location>
        <begin position="1"/>
        <end position="23"/>
    </location>
</feature>
<proteinExistence type="predicted"/>
<organism evidence="2 3">
    <name type="scientific">Ectopseudomonas oleovorans</name>
    <name type="common">Pseudomonas oleovorans</name>
    <dbReference type="NCBI Taxonomy" id="301"/>
    <lineage>
        <taxon>Bacteria</taxon>
        <taxon>Pseudomonadati</taxon>
        <taxon>Pseudomonadota</taxon>
        <taxon>Gammaproteobacteria</taxon>
        <taxon>Pseudomonadales</taxon>
        <taxon>Pseudomonadaceae</taxon>
        <taxon>Ectopseudomonas</taxon>
    </lineage>
</organism>
<evidence type="ECO:0000313" key="2">
    <source>
        <dbReference type="EMBL" id="RIA35694.1"/>
    </source>
</evidence>
<dbReference type="AlphaFoldDB" id="A0A397NPY0"/>
<evidence type="ECO:0000313" key="3">
    <source>
        <dbReference type="Proteomes" id="UP000265836"/>
    </source>
</evidence>
<evidence type="ECO:0008006" key="4">
    <source>
        <dbReference type="Google" id="ProtNLM"/>
    </source>
</evidence>
<dbReference type="EMBL" id="QXDA01000001">
    <property type="protein sequence ID" value="RIA35694.1"/>
    <property type="molecule type" value="Genomic_DNA"/>
</dbReference>
<accession>A0A397NPY0</accession>
<name>A0A397NPY0_ECTOL</name>
<gene>
    <name evidence="2" type="ORF">DFO61_0141</name>
</gene>